<dbReference type="OrthoDB" id="4045431at2"/>
<proteinExistence type="predicted"/>
<dbReference type="Proteomes" id="UP000309174">
    <property type="component" value="Unassembled WGS sequence"/>
</dbReference>
<dbReference type="RefSeq" id="WP_138648826.1">
    <property type="nucleotide sequence ID" value="NZ_VCKW01000217.1"/>
</dbReference>
<protein>
    <submittedName>
        <fullName evidence="2">Uncharacterized protein</fullName>
    </submittedName>
</protein>
<dbReference type="EMBL" id="VCKW01000217">
    <property type="protein sequence ID" value="TMQ91346.1"/>
    <property type="molecule type" value="Genomic_DNA"/>
</dbReference>
<evidence type="ECO:0000313" key="3">
    <source>
        <dbReference type="Proteomes" id="UP000309174"/>
    </source>
</evidence>
<evidence type="ECO:0000313" key="2">
    <source>
        <dbReference type="EMBL" id="TMQ91346.1"/>
    </source>
</evidence>
<reference evidence="2 3" key="1">
    <citation type="submission" date="2019-05" db="EMBL/GenBank/DDBJ databases">
        <title>Draft genome sequence of Actinomadura sp. 14C53.</title>
        <authorList>
            <person name="Saricaoglu S."/>
            <person name="Isik K."/>
        </authorList>
    </citation>
    <scope>NUCLEOTIDE SEQUENCE [LARGE SCALE GENOMIC DNA]</scope>
    <source>
        <strain evidence="2 3">14C53</strain>
    </source>
</reference>
<sequence length="274" mass="30326">MNSDEKRDLSKLGALLERAQQRREQMGADPNASDVAGRSPLAGDDAKTHPFELSGYAWHALTVATDHLECLRTSVFGPPVNGHVEARIQTHAQSSLVRGAIENGARAVWLLGPKDRPTRVTRRLALQRKEVKGSYRMRELVNQPATTTKDDALMRVNDLLAAALKVTADEAHQELKQAPTYSFIVRDAGELAGIGADLAEVVWSGCSSLAHGDQYGTRGLLDKEVMARATLRGRDMAMTRITGNIRNLFWTTFAAVWMVEEGFRLYELRRTPYA</sequence>
<comment type="caution">
    <text evidence="2">The sequence shown here is derived from an EMBL/GenBank/DDBJ whole genome shotgun (WGS) entry which is preliminary data.</text>
</comment>
<feature type="region of interest" description="Disordered" evidence="1">
    <location>
        <begin position="18"/>
        <end position="43"/>
    </location>
</feature>
<accession>A0A5C4J3G7</accession>
<evidence type="ECO:0000256" key="1">
    <source>
        <dbReference type="SAM" id="MobiDB-lite"/>
    </source>
</evidence>
<name>A0A5C4J3G7_9ACTN</name>
<keyword evidence="3" id="KW-1185">Reference proteome</keyword>
<dbReference type="AlphaFoldDB" id="A0A5C4J3G7"/>
<gene>
    <name evidence="2" type="ORF">ETD83_31380</name>
</gene>
<organism evidence="2 3">
    <name type="scientific">Actinomadura soli</name>
    <dbReference type="NCBI Taxonomy" id="2508997"/>
    <lineage>
        <taxon>Bacteria</taxon>
        <taxon>Bacillati</taxon>
        <taxon>Actinomycetota</taxon>
        <taxon>Actinomycetes</taxon>
        <taxon>Streptosporangiales</taxon>
        <taxon>Thermomonosporaceae</taxon>
        <taxon>Actinomadura</taxon>
    </lineage>
</organism>